<dbReference type="GO" id="GO:0003777">
    <property type="term" value="F:microtubule motor activity"/>
    <property type="evidence" value="ECO:0007669"/>
    <property type="project" value="InterPro"/>
</dbReference>
<evidence type="ECO:0000259" key="7">
    <source>
        <dbReference type="PROSITE" id="PS50067"/>
    </source>
</evidence>
<dbReference type="InterPro" id="IPR001752">
    <property type="entry name" value="Kinesin_motor_dom"/>
</dbReference>
<dbReference type="PANTHER" id="PTHR24115">
    <property type="entry name" value="KINESIN-RELATED"/>
    <property type="match status" value="1"/>
</dbReference>
<dbReference type="GO" id="GO:0005871">
    <property type="term" value="C:kinesin complex"/>
    <property type="evidence" value="ECO:0007669"/>
    <property type="project" value="TreeGrafter"/>
</dbReference>
<organism evidence="8 9">
    <name type="scientific">Cerrena zonata</name>
    <dbReference type="NCBI Taxonomy" id="2478898"/>
    <lineage>
        <taxon>Eukaryota</taxon>
        <taxon>Fungi</taxon>
        <taxon>Dikarya</taxon>
        <taxon>Basidiomycota</taxon>
        <taxon>Agaricomycotina</taxon>
        <taxon>Agaricomycetes</taxon>
        <taxon>Polyporales</taxon>
        <taxon>Cerrenaceae</taxon>
        <taxon>Cerrena</taxon>
    </lineage>
</organism>
<proteinExistence type="inferred from homology"/>
<evidence type="ECO:0000313" key="8">
    <source>
        <dbReference type="EMBL" id="KAK7694279.1"/>
    </source>
</evidence>
<dbReference type="Proteomes" id="UP001385951">
    <property type="component" value="Unassembled WGS sequence"/>
</dbReference>
<accession>A0AAW0GTC9</accession>
<feature type="domain" description="Kinesin motor" evidence="7">
    <location>
        <begin position="1"/>
        <end position="83"/>
    </location>
</feature>
<keyword evidence="3" id="KW-0067">ATP-binding</keyword>
<keyword evidence="1" id="KW-0493">Microtubule</keyword>
<protein>
    <recommendedName>
        <fullName evidence="7">Kinesin motor domain-containing protein</fullName>
    </recommendedName>
</protein>
<dbReference type="GO" id="GO:0016887">
    <property type="term" value="F:ATP hydrolysis activity"/>
    <property type="evidence" value="ECO:0007669"/>
    <property type="project" value="TreeGrafter"/>
</dbReference>
<feature type="compositionally biased region" description="Acidic residues" evidence="6">
    <location>
        <begin position="240"/>
        <end position="250"/>
    </location>
</feature>
<evidence type="ECO:0000256" key="3">
    <source>
        <dbReference type="ARBA" id="ARBA00022840"/>
    </source>
</evidence>
<name>A0AAW0GTC9_9APHY</name>
<dbReference type="GO" id="GO:0005634">
    <property type="term" value="C:nucleus"/>
    <property type="evidence" value="ECO:0007669"/>
    <property type="project" value="TreeGrafter"/>
</dbReference>
<evidence type="ECO:0000256" key="5">
    <source>
        <dbReference type="PROSITE-ProRule" id="PRU00283"/>
    </source>
</evidence>
<dbReference type="AlphaFoldDB" id="A0AAW0GTC9"/>
<keyword evidence="9" id="KW-1185">Reference proteome</keyword>
<dbReference type="GO" id="GO:0008017">
    <property type="term" value="F:microtubule binding"/>
    <property type="evidence" value="ECO:0007669"/>
    <property type="project" value="InterPro"/>
</dbReference>
<evidence type="ECO:0000256" key="4">
    <source>
        <dbReference type="ARBA" id="ARBA00023175"/>
    </source>
</evidence>
<dbReference type="PROSITE" id="PS50067">
    <property type="entry name" value="KINESIN_MOTOR_2"/>
    <property type="match status" value="1"/>
</dbReference>
<feature type="compositionally biased region" description="Basic and acidic residues" evidence="6">
    <location>
        <begin position="390"/>
        <end position="401"/>
    </location>
</feature>
<gene>
    <name evidence="8" type="ORF">QCA50_001460</name>
</gene>
<comment type="caution">
    <text evidence="5">Lacks conserved residue(s) required for the propagation of feature annotation.</text>
</comment>
<evidence type="ECO:0000313" key="9">
    <source>
        <dbReference type="Proteomes" id="UP001385951"/>
    </source>
</evidence>
<dbReference type="InterPro" id="IPR027640">
    <property type="entry name" value="Kinesin-like_fam"/>
</dbReference>
<dbReference type="EMBL" id="JASBNA010000002">
    <property type="protein sequence ID" value="KAK7694279.1"/>
    <property type="molecule type" value="Genomic_DNA"/>
</dbReference>
<evidence type="ECO:0000256" key="6">
    <source>
        <dbReference type="SAM" id="MobiDB-lite"/>
    </source>
</evidence>
<evidence type="ECO:0000256" key="2">
    <source>
        <dbReference type="ARBA" id="ARBA00022741"/>
    </source>
</evidence>
<comment type="caution">
    <text evidence="8">The sequence shown here is derived from an EMBL/GenBank/DDBJ whole genome shotgun (WGS) entry which is preliminary data.</text>
</comment>
<dbReference type="Pfam" id="PF00225">
    <property type="entry name" value="Kinesin"/>
    <property type="match status" value="1"/>
</dbReference>
<feature type="compositionally biased region" description="Acidic residues" evidence="6">
    <location>
        <begin position="312"/>
        <end position="323"/>
    </location>
</feature>
<keyword evidence="4" id="KW-0505">Motor protein</keyword>
<dbReference type="SUPFAM" id="SSF52540">
    <property type="entry name" value="P-loop containing nucleoside triphosphate hydrolases"/>
    <property type="match status" value="1"/>
</dbReference>
<dbReference type="GO" id="GO:0007018">
    <property type="term" value="P:microtubule-based movement"/>
    <property type="evidence" value="ECO:0007669"/>
    <property type="project" value="InterPro"/>
</dbReference>
<comment type="similarity">
    <text evidence="5">Belongs to the TRAFAC class myosin-kinesin ATPase superfamily. Kinesin family.</text>
</comment>
<evidence type="ECO:0000256" key="1">
    <source>
        <dbReference type="ARBA" id="ARBA00022701"/>
    </source>
</evidence>
<dbReference type="Gene3D" id="1.20.58.1980">
    <property type="match status" value="1"/>
</dbReference>
<feature type="region of interest" description="Disordered" evidence="6">
    <location>
        <begin position="90"/>
        <end position="112"/>
    </location>
</feature>
<keyword evidence="2" id="KW-0547">Nucleotide-binding</keyword>
<sequence length="407" mass="45621">MRQNQKAVARSLAGGIGSQRVDTRDVKKGLAVVPFRHSKLTEILMDYFIGEGRAVMIVNVNPYDTGYDENSHVMKFAALAKEVVTTAPTAVSRDLPKPKPGQKVRTSAVGQQKRVVSISTGNGKKAKETLLEVLEEDEGDLDTDMDDDEPINPLVDALFDEIEQLRIQLFESEMRAAIIEAEVREEIMSEMEERMRVMEARHTKMLLREVERNEMKMDAKIDMLQRSTMKPKVALKPVEESETEDEDDIENSLQQDDSMDVDDRSDSELSRSPSPLAGKGKQKAASRKVVISSDKEYDEDDISQFSDSQIHDDDEESESDDEIQSWTPGKSAKKKPTPPQHLLTSPPPLVFETDVKGLKLQSRKVSDGMGSLTNELNKMGLQGTQKSRKSKSDAPVEELRRSTRKKA</sequence>
<dbReference type="GO" id="GO:0005874">
    <property type="term" value="C:microtubule"/>
    <property type="evidence" value="ECO:0007669"/>
    <property type="project" value="UniProtKB-KW"/>
</dbReference>
<feature type="region of interest" description="Disordered" evidence="6">
    <location>
        <begin position="365"/>
        <end position="407"/>
    </location>
</feature>
<dbReference type="InterPro" id="IPR027417">
    <property type="entry name" value="P-loop_NTPase"/>
</dbReference>
<feature type="region of interest" description="Disordered" evidence="6">
    <location>
        <begin position="222"/>
        <end position="350"/>
    </location>
</feature>
<dbReference type="GO" id="GO:0005524">
    <property type="term" value="F:ATP binding"/>
    <property type="evidence" value="ECO:0007669"/>
    <property type="project" value="UniProtKB-KW"/>
</dbReference>
<dbReference type="PANTHER" id="PTHR24115:SF1008">
    <property type="entry name" value="KINESIN-LIKE PROTEIN SUBITO"/>
    <property type="match status" value="1"/>
</dbReference>
<reference evidence="8 9" key="1">
    <citation type="submission" date="2022-09" db="EMBL/GenBank/DDBJ databases">
        <authorList>
            <person name="Palmer J.M."/>
        </authorList>
    </citation>
    <scope>NUCLEOTIDE SEQUENCE [LARGE SCALE GENOMIC DNA]</scope>
    <source>
        <strain evidence="8 9">DSM 7382</strain>
    </source>
</reference>